<evidence type="ECO:0000256" key="6">
    <source>
        <dbReference type="ARBA" id="ARBA00023136"/>
    </source>
</evidence>
<comment type="similarity">
    <text evidence="2 7">Belongs to the nonaspanin (TM9SF) (TC 9.A.2) family.</text>
</comment>
<reference evidence="8" key="1">
    <citation type="submission" date="2021-01" db="EMBL/GenBank/DDBJ databases">
        <authorList>
            <person name="Corre E."/>
            <person name="Pelletier E."/>
            <person name="Niang G."/>
            <person name="Scheremetjew M."/>
            <person name="Finn R."/>
            <person name="Kale V."/>
            <person name="Holt S."/>
            <person name="Cochrane G."/>
            <person name="Meng A."/>
            <person name="Brown T."/>
            <person name="Cohen L."/>
        </authorList>
    </citation>
    <scope>NUCLEOTIDE SEQUENCE</scope>
    <source>
        <strain evidence="8">CCAP 1951/1</strain>
    </source>
</reference>
<gene>
    <name evidence="8" type="ORF">NDES1114_LOCUS27676</name>
    <name evidence="9" type="ORF">NDES1114_LOCUS27677</name>
</gene>
<protein>
    <recommendedName>
        <fullName evidence="7">Transmembrane 9 superfamily member</fullName>
    </recommendedName>
</protein>
<dbReference type="SUPFAM" id="SSF103473">
    <property type="entry name" value="MFS general substrate transporter"/>
    <property type="match status" value="1"/>
</dbReference>
<dbReference type="InterPro" id="IPR036259">
    <property type="entry name" value="MFS_trans_sf"/>
</dbReference>
<dbReference type="EMBL" id="HBGF01041320">
    <property type="protein sequence ID" value="CAD9141003.1"/>
    <property type="molecule type" value="Transcribed_RNA"/>
</dbReference>
<sequence length="586" mass="65854">MASAMRVAAALAVAVALLGACALAHDDQRYNHQEHVPVFVDSLVPENNPSESYRYYTLRYCKPHELKYKSQTLGEVLGGSRKVYSKYDIPFGVDVPHEVICTEKLEAKDIADFREAIARKMHFTMYYDEIPLRGYVGEIDRDGDYWLYTTHVFALQWNLDRVIDAKIHPDTSSKVKLPSHVEDGKTLDVTFAYSAKWTSTDVAFEDREANNAGELYDTEVEIQWFSIVNSIVLTVLISGFLIFIVLKVLRKDYQRYSKISEEDDQEETGWKRLHADVFRFPKHRALFCAILGCGVQIMLIFVCMLTLAVVGVFYPYGRGTAYAAVIVIYSLTAVVAGYVSGGMYRKLNGTVWVHNVLVTVTLFVGPAFAVWAFLNTVAIVYGSTAALPFGTIVALFALYFLVTFPLTLAGAIVGKNYAGDLDAPTRTKFAPREIPPPPVYGRQSVQVAIAGFLPFSAIFVELYYVFISIWGHHNFMPFGILYLVFVILCIITACISVSLTYLQLSTEDHEWWWRSVLTGGATAFYVAAYCLYFLSAESQMTGFLQLSFYFGYMGLLCYALFLMGGAIGFLASLTFVREIYRTIKSD</sequence>
<proteinExistence type="inferred from homology"/>
<evidence type="ECO:0000313" key="9">
    <source>
        <dbReference type="EMBL" id="CAD9141003.1"/>
    </source>
</evidence>
<dbReference type="PANTHER" id="PTHR10766">
    <property type="entry name" value="TRANSMEMBRANE 9 SUPERFAMILY PROTEIN"/>
    <property type="match status" value="1"/>
</dbReference>
<keyword evidence="4 7" id="KW-0732">Signal</keyword>
<dbReference type="PROSITE" id="PS51257">
    <property type="entry name" value="PROKAR_LIPOPROTEIN"/>
    <property type="match status" value="1"/>
</dbReference>
<feature type="transmembrane region" description="Helical" evidence="7">
    <location>
        <begin position="351"/>
        <end position="373"/>
    </location>
</feature>
<dbReference type="EMBL" id="HBGF01041319">
    <property type="protein sequence ID" value="CAD9141002.1"/>
    <property type="molecule type" value="Transcribed_RNA"/>
</dbReference>
<feature type="transmembrane region" description="Helical" evidence="7">
    <location>
        <begin position="511"/>
        <end position="534"/>
    </location>
</feature>
<dbReference type="AlphaFoldDB" id="A0A6U4VTA9"/>
<dbReference type="GO" id="GO:0016020">
    <property type="term" value="C:membrane"/>
    <property type="evidence" value="ECO:0007669"/>
    <property type="project" value="UniProtKB-SubCell"/>
</dbReference>
<keyword evidence="5 7" id="KW-1133">Transmembrane helix</keyword>
<keyword evidence="6 7" id="KW-0472">Membrane</keyword>
<name>A0A6U4VTA9_NEODS</name>
<evidence type="ECO:0000256" key="4">
    <source>
        <dbReference type="ARBA" id="ARBA00022729"/>
    </source>
</evidence>
<feature type="transmembrane region" description="Helical" evidence="7">
    <location>
        <begin position="286"/>
        <end position="314"/>
    </location>
</feature>
<dbReference type="PANTHER" id="PTHR10766:SF177">
    <property type="entry name" value="TRANSMEMBRANE 9 SUPERFAMILY MEMBER 1"/>
    <property type="match status" value="1"/>
</dbReference>
<evidence type="ECO:0000256" key="7">
    <source>
        <dbReference type="RuleBase" id="RU363079"/>
    </source>
</evidence>
<evidence type="ECO:0000256" key="1">
    <source>
        <dbReference type="ARBA" id="ARBA00004141"/>
    </source>
</evidence>
<feature type="transmembrane region" description="Helical" evidence="7">
    <location>
        <begin position="479"/>
        <end position="499"/>
    </location>
</feature>
<evidence type="ECO:0000256" key="5">
    <source>
        <dbReference type="ARBA" id="ARBA00022989"/>
    </source>
</evidence>
<feature type="chain" id="PRO_5035952624" description="Transmembrane 9 superfamily member" evidence="7">
    <location>
        <begin position="25"/>
        <end position="586"/>
    </location>
</feature>
<feature type="transmembrane region" description="Helical" evidence="7">
    <location>
        <begin position="546"/>
        <end position="576"/>
    </location>
</feature>
<feature type="signal peptide" evidence="7">
    <location>
        <begin position="1"/>
        <end position="24"/>
    </location>
</feature>
<feature type="transmembrane region" description="Helical" evidence="7">
    <location>
        <begin position="224"/>
        <end position="249"/>
    </location>
</feature>
<evidence type="ECO:0000256" key="3">
    <source>
        <dbReference type="ARBA" id="ARBA00022692"/>
    </source>
</evidence>
<feature type="transmembrane region" description="Helical" evidence="7">
    <location>
        <begin position="320"/>
        <end position="339"/>
    </location>
</feature>
<feature type="transmembrane region" description="Helical" evidence="7">
    <location>
        <begin position="447"/>
        <end position="467"/>
    </location>
</feature>
<organism evidence="8">
    <name type="scientific">Neobodo designis</name>
    <name type="common">Flagellated protozoan</name>
    <name type="synonym">Bodo designis</name>
    <dbReference type="NCBI Taxonomy" id="312471"/>
    <lineage>
        <taxon>Eukaryota</taxon>
        <taxon>Discoba</taxon>
        <taxon>Euglenozoa</taxon>
        <taxon>Kinetoplastea</taxon>
        <taxon>Metakinetoplastina</taxon>
        <taxon>Neobodonida</taxon>
        <taxon>Neobodo</taxon>
    </lineage>
</organism>
<dbReference type="GO" id="GO:0072657">
    <property type="term" value="P:protein localization to membrane"/>
    <property type="evidence" value="ECO:0007669"/>
    <property type="project" value="TreeGrafter"/>
</dbReference>
<dbReference type="Pfam" id="PF02990">
    <property type="entry name" value="EMP70"/>
    <property type="match status" value="1"/>
</dbReference>
<evidence type="ECO:0000313" key="8">
    <source>
        <dbReference type="EMBL" id="CAD9141002.1"/>
    </source>
</evidence>
<keyword evidence="3 7" id="KW-0812">Transmembrane</keyword>
<accession>A0A6U4VTA9</accession>
<comment type="subcellular location">
    <subcellularLocation>
        <location evidence="1">Membrane</location>
        <topology evidence="1">Multi-pass membrane protein</topology>
    </subcellularLocation>
</comment>
<evidence type="ECO:0000256" key="2">
    <source>
        <dbReference type="ARBA" id="ARBA00005227"/>
    </source>
</evidence>
<dbReference type="InterPro" id="IPR004240">
    <property type="entry name" value="EMP70"/>
</dbReference>